<evidence type="ECO:0000256" key="8">
    <source>
        <dbReference type="ARBA" id="ARBA00022837"/>
    </source>
</evidence>
<keyword evidence="12" id="KW-0326">Glycosidase</keyword>
<dbReference type="Pfam" id="PF09260">
    <property type="entry name" value="A_amylase_dom_C"/>
    <property type="match status" value="1"/>
</dbReference>
<evidence type="ECO:0000313" key="20">
    <source>
        <dbReference type="EMBL" id="OBT95073.1"/>
    </source>
</evidence>
<reference evidence="21" key="2">
    <citation type="journal article" date="2018" name="Nat. Commun.">
        <title>Extreme sensitivity to ultraviolet light in the fungal pathogen causing white-nose syndrome of bats.</title>
        <authorList>
            <person name="Palmer J.M."/>
            <person name="Drees K.P."/>
            <person name="Foster J.T."/>
            <person name="Lindner D.L."/>
        </authorList>
    </citation>
    <scope>NUCLEOTIDE SEQUENCE [LARGE SCALE GENOMIC DNA]</scope>
    <source>
        <strain evidence="21">UAMH 10579</strain>
    </source>
</reference>
<dbReference type="CDD" id="cd11319">
    <property type="entry name" value="AmyAc_euk_AmyA"/>
    <property type="match status" value="1"/>
</dbReference>
<feature type="signal peptide" evidence="18">
    <location>
        <begin position="1"/>
        <end position="18"/>
    </location>
</feature>
<keyword evidence="5" id="KW-0479">Metal-binding</keyword>
<dbReference type="Proteomes" id="UP000091956">
    <property type="component" value="Unassembled WGS sequence"/>
</dbReference>
<evidence type="ECO:0000256" key="10">
    <source>
        <dbReference type="ARBA" id="ARBA00023180"/>
    </source>
</evidence>
<comment type="cofactor">
    <cofactor evidence="2">
        <name>Ca(2+)</name>
        <dbReference type="ChEBI" id="CHEBI:29108"/>
    </cofactor>
</comment>
<accession>A0A1B8GGY1</accession>
<dbReference type="SUPFAM" id="SSF51011">
    <property type="entry name" value="Glycosyl hydrolase domain"/>
    <property type="match status" value="1"/>
</dbReference>
<dbReference type="GeneID" id="28840688"/>
<gene>
    <name evidence="20" type="ORF">VE01_07302</name>
</gene>
<evidence type="ECO:0000256" key="17">
    <source>
        <dbReference type="SAM" id="MobiDB-lite"/>
    </source>
</evidence>
<feature type="region of interest" description="Disordered" evidence="17">
    <location>
        <begin position="506"/>
        <end position="568"/>
    </location>
</feature>
<feature type="binding site" evidence="16">
    <location>
        <position position="53"/>
    </location>
    <ligand>
        <name>substrate</name>
    </ligand>
</feature>
<dbReference type="InterPro" id="IPR013777">
    <property type="entry name" value="A-amylase-like"/>
</dbReference>
<dbReference type="GO" id="GO:0004556">
    <property type="term" value="F:alpha-amylase activity"/>
    <property type="evidence" value="ECO:0007669"/>
    <property type="project" value="UniProtKB-EC"/>
</dbReference>
<keyword evidence="6 18" id="KW-0732">Signal</keyword>
<dbReference type="Gene3D" id="3.20.20.80">
    <property type="entry name" value="Glycosidases"/>
    <property type="match status" value="1"/>
</dbReference>
<dbReference type="FunFam" id="3.20.20.80:FF:000120">
    <property type="entry name" value="Alpha-amylase A"/>
    <property type="match status" value="1"/>
</dbReference>
<evidence type="ECO:0000256" key="14">
    <source>
        <dbReference type="PIRSR" id="PIRSR001024-2"/>
    </source>
</evidence>
<organism evidence="20 21">
    <name type="scientific">Pseudogymnoascus verrucosus</name>
    <dbReference type="NCBI Taxonomy" id="342668"/>
    <lineage>
        <taxon>Eukaryota</taxon>
        <taxon>Fungi</taxon>
        <taxon>Dikarya</taxon>
        <taxon>Ascomycota</taxon>
        <taxon>Pezizomycotina</taxon>
        <taxon>Leotiomycetes</taxon>
        <taxon>Thelebolales</taxon>
        <taxon>Thelebolaceae</taxon>
        <taxon>Pseudogymnoascus</taxon>
    </lineage>
</organism>
<sequence length="594" mass="63896">MRALDALFAAFLLSAAQALSPAEWRSQSIYQIVTDRFARADGSTTAHCDLTKQDYCGGSWKGIVKELDYIQGMGFTAVWISPVVKNIVNKTADGAAYHGYWADDIYQLNANFGTADDLKDLSDELHARGMYLMVDVVTNHMAYAGSPEEIDYSTLHPFNKESFYHPHCPIDFTSQSSTEVCWAGSNAGTGFVSLPDLRTEDDDVQAEFNKWIGQLIANYTIDGLRIDSAQEVNKGFYPSFQKAAGGIHILGEVFSGDPPTLCSYLEVMSGAMNYPSYYWITSSFQGGPLTALVQGIKEMNASCTDTTLLGSFMENHDLPRFPFKTTDVSLDMNAIAYTMLTDGIPIIYNGQEQGFGGGLPPLSREALWFSGYKTTGTLYTFIKQLNEVRSRAITVDKDWVKQRISVSQPDSQTLLMRKGNDGKQMVSLFTNRGAGGEEVMTLLSADTGFTANLDVIEVLNCIDAKTDGSGNLGVGIYNGEPLVFLPAANLKGSGICTKLTGPSTVVSTTKKAVPTRTTTSKGSGSEATATSTGTGTNSGSGSEESGTGSSQDTATGTEQTAPSVSSSAANSLLASGPLRGFRIISRLLRFWALV</sequence>
<dbReference type="OrthoDB" id="204980at2759"/>
<feature type="domain" description="Glycosyl hydrolase family 13 catalytic" evidence="19">
    <location>
        <begin position="31"/>
        <end position="389"/>
    </location>
</feature>
<feature type="binding site" evidence="16">
    <location>
        <position position="140"/>
    </location>
    <ligand>
        <name>substrate</name>
    </ligand>
</feature>
<evidence type="ECO:0000256" key="1">
    <source>
        <dbReference type="ARBA" id="ARBA00000548"/>
    </source>
</evidence>
<feature type="binding site" evidence="16">
    <location>
        <position position="364"/>
    </location>
    <ligand>
        <name>substrate</name>
    </ligand>
</feature>
<dbReference type="SMART" id="SM00642">
    <property type="entry name" value="Aamy"/>
    <property type="match status" value="1"/>
</dbReference>
<dbReference type="EC" id="3.2.1.1" evidence="4"/>
<reference evidence="20 21" key="1">
    <citation type="submission" date="2016-03" db="EMBL/GenBank/DDBJ databases">
        <title>Comparative genomics of Pseudogymnoascus destructans, the fungus causing white-nose syndrome of bats.</title>
        <authorList>
            <person name="Palmer J.M."/>
            <person name="Drees K.P."/>
            <person name="Foster J.T."/>
            <person name="Lindner D.L."/>
        </authorList>
    </citation>
    <scope>NUCLEOTIDE SEQUENCE [LARGE SCALE GENOMIC DNA]</scope>
    <source>
        <strain evidence="20 21">UAMH 10579</strain>
    </source>
</reference>
<keyword evidence="7" id="KW-0378">Hydrolase</keyword>
<feature type="binding site" evidence="16">
    <location>
        <position position="256"/>
    </location>
    <ligand>
        <name>substrate</name>
    </ligand>
</feature>
<evidence type="ECO:0000256" key="13">
    <source>
        <dbReference type="PIRSR" id="PIRSR001024-1"/>
    </source>
</evidence>
<evidence type="ECO:0000256" key="6">
    <source>
        <dbReference type="ARBA" id="ARBA00022729"/>
    </source>
</evidence>
<dbReference type="InterPro" id="IPR013780">
    <property type="entry name" value="Glyco_hydro_b"/>
</dbReference>
<comment type="similarity">
    <text evidence="3">Belongs to the glycosyl hydrolase 13 family.</text>
</comment>
<dbReference type="PANTHER" id="PTHR10357">
    <property type="entry name" value="ALPHA-AMYLASE FAMILY MEMBER"/>
    <property type="match status" value="1"/>
</dbReference>
<dbReference type="Pfam" id="PF00128">
    <property type="entry name" value="Alpha-amylase"/>
    <property type="match status" value="1"/>
</dbReference>
<comment type="catalytic activity">
    <reaction evidence="1">
        <text>Endohydrolysis of (1-&gt;4)-alpha-D-glucosidic linkages in polysaccharides containing three or more (1-&gt;4)-alpha-linked D-glucose units.</text>
        <dbReference type="EC" id="3.2.1.1"/>
    </reaction>
</comment>
<evidence type="ECO:0000256" key="11">
    <source>
        <dbReference type="ARBA" id="ARBA00023277"/>
    </source>
</evidence>
<dbReference type="EMBL" id="KV460238">
    <property type="protein sequence ID" value="OBT95073.1"/>
    <property type="molecule type" value="Genomic_DNA"/>
</dbReference>
<feature type="disulfide bond" evidence="15">
    <location>
        <begin position="168"/>
        <end position="181"/>
    </location>
</feature>
<feature type="active site" description="Proton donor" evidence="13">
    <location>
        <position position="252"/>
    </location>
</feature>
<evidence type="ECO:0000259" key="19">
    <source>
        <dbReference type="SMART" id="SM00642"/>
    </source>
</evidence>
<feature type="compositionally biased region" description="Low complexity" evidence="17">
    <location>
        <begin position="508"/>
        <end position="550"/>
    </location>
</feature>
<keyword evidence="8" id="KW-0106">Calcium</keyword>
<feature type="active site" description="Nucleophile" evidence="13">
    <location>
        <position position="227"/>
    </location>
</feature>
<feature type="binding site" evidence="16">
    <location>
        <position position="317"/>
    </location>
    <ligand>
        <name>substrate</name>
    </ligand>
</feature>
<evidence type="ECO:0000256" key="3">
    <source>
        <dbReference type="ARBA" id="ARBA00008061"/>
    </source>
</evidence>
<protein>
    <recommendedName>
        <fullName evidence="4">alpha-amylase</fullName>
        <ecNumber evidence="4">3.2.1.1</ecNumber>
    </recommendedName>
</protein>
<dbReference type="STRING" id="342668.A0A1B8GGY1"/>
<feature type="binding site" evidence="16">
    <location>
        <position position="101"/>
    </location>
    <ligand>
        <name>substrate</name>
    </ligand>
</feature>
<dbReference type="InterPro" id="IPR006047">
    <property type="entry name" value="GH13_cat_dom"/>
</dbReference>
<dbReference type="PANTHER" id="PTHR10357:SF215">
    <property type="entry name" value="ALPHA-AMYLASE 1"/>
    <property type="match status" value="1"/>
</dbReference>
<dbReference type="SUPFAM" id="SSF51445">
    <property type="entry name" value="(Trans)glycosidases"/>
    <property type="match status" value="1"/>
</dbReference>
<proteinExistence type="inferred from homology"/>
<feature type="disulfide bond" evidence="15">
    <location>
        <begin position="461"/>
        <end position="496"/>
    </location>
</feature>
<feature type="binding site" evidence="16">
    <location>
        <position position="225"/>
    </location>
    <ligand>
        <name>substrate</name>
    </ligand>
</feature>
<evidence type="ECO:0000256" key="5">
    <source>
        <dbReference type="ARBA" id="ARBA00022723"/>
    </source>
</evidence>
<dbReference type="RefSeq" id="XP_018128806.1">
    <property type="nucleotide sequence ID" value="XM_018276737.2"/>
</dbReference>
<feature type="compositionally biased region" description="Polar residues" evidence="17">
    <location>
        <begin position="551"/>
        <end position="560"/>
    </location>
</feature>
<feature type="disulfide bond" evidence="15">
    <location>
        <begin position="48"/>
        <end position="56"/>
    </location>
</feature>
<keyword evidence="11" id="KW-0119">Carbohydrate metabolism</keyword>
<evidence type="ECO:0000256" key="15">
    <source>
        <dbReference type="PIRSR" id="PIRSR001024-4"/>
    </source>
</evidence>
<feature type="disulfide bond" evidence="15">
    <location>
        <begin position="262"/>
        <end position="303"/>
    </location>
</feature>
<feature type="site" description="Transition state stabilizer" evidence="14">
    <location>
        <position position="317"/>
    </location>
</feature>
<evidence type="ECO:0000256" key="16">
    <source>
        <dbReference type="PIRSR" id="PIRSR001024-5"/>
    </source>
</evidence>
<evidence type="ECO:0000256" key="12">
    <source>
        <dbReference type="ARBA" id="ARBA00023295"/>
    </source>
</evidence>
<feature type="chain" id="PRO_5008608567" description="alpha-amylase" evidence="18">
    <location>
        <begin position="19"/>
        <end position="594"/>
    </location>
</feature>
<keyword evidence="21" id="KW-1185">Reference proteome</keyword>
<dbReference type="GO" id="GO:0005509">
    <property type="term" value="F:calcium ion binding"/>
    <property type="evidence" value="ECO:0007669"/>
    <property type="project" value="InterPro"/>
</dbReference>
<keyword evidence="9 15" id="KW-1015">Disulfide bond</keyword>
<dbReference type="InterPro" id="IPR017853">
    <property type="entry name" value="GH"/>
</dbReference>
<dbReference type="InterPro" id="IPR015340">
    <property type="entry name" value="A_amylase_C_dom"/>
</dbReference>
<dbReference type="PIRSF" id="PIRSF001024">
    <property type="entry name" value="Alph-amyl_fung"/>
    <property type="match status" value="1"/>
</dbReference>
<name>A0A1B8GGY1_9PEZI</name>
<dbReference type="Gene3D" id="2.60.40.1180">
    <property type="entry name" value="Golgi alpha-mannosidase II"/>
    <property type="match status" value="1"/>
</dbReference>
<dbReference type="AlphaFoldDB" id="A0A1B8GGY1"/>
<evidence type="ECO:0000256" key="2">
    <source>
        <dbReference type="ARBA" id="ARBA00001913"/>
    </source>
</evidence>
<evidence type="ECO:0000313" key="21">
    <source>
        <dbReference type="Proteomes" id="UP000091956"/>
    </source>
</evidence>
<evidence type="ECO:0000256" key="18">
    <source>
        <dbReference type="SAM" id="SignalP"/>
    </source>
</evidence>
<evidence type="ECO:0000256" key="9">
    <source>
        <dbReference type="ARBA" id="ARBA00023157"/>
    </source>
</evidence>
<dbReference type="GO" id="GO:0016052">
    <property type="term" value="P:carbohydrate catabolic process"/>
    <property type="evidence" value="ECO:0007669"/>
    <property type="project" value="InterPro"/>
</dbReference>
<evidence type="ECO:0000256" key="7">
    <source>
        <dbReference type="ARBA" id="ARBA00022801"/>
    </source>
</evidence>
<evidence type="ECO:0000256" key="4">
    <source>
        <dbReference type="ARBA" id="ARBA00012595"/>
    </source>
</evidence>
<keyword evidence="10" id="KW-0325">Glycoprotein</keyword>